<evidence type="ECO:0000313" key="1">
    <source>
        <dbReference type="EMBL" id="KGJ69630.1"/>
    </source>
</evidence>
<comment type="caution">
    <text evidence="1">The sequence shown here is derived from an EMBL/GenBank/DDBJ whole genome shotgun (WGS) entry which is preliminary data.</text>
</comment>
<name>A0A837CJZ0_9BRAD</name>
<dbReference type="AlphaFoldDB" id="A0A837CJZ0"/>
<evidence type="ECO:0000313" key="2">
    <source>
        <dbReference type="Proteomes" id="UP000024900"/>
    </source>
</evidence>
<gene>
    <name evidence="1" type="ORF">BJA5080_08429</name>
</gene>
<proteinExistence type="predicted"/>
<organism evidence="1 2">
    <name type="scientific">Bradyrhizobium diazoefficiens SEMIA 5080</name>
    <dbReference type="NCBI Taxonomy" id="754504"/>
    <lineage>
        <taxon>Bacteria</taxon>
        <taxon>Pseudomonadati</taxon>
        <taxon>Pseudomonadota</taxon>
        <taxon>Alphaproteobacteria</taxon>
        <taxon>Hyphomicrobiales</taxon>
        <taxon>Nitrobacteraceae</taxon>
        <taxon>Bradyrhizobium</taxon>
    </lineage>
</organism>
<reference evidence="1 2" key="1">
    <citation type="journal article" date="2014" name="BMC Genomics">
        <title>Comparative genomics of Bradyrhizobium japonicum CPAC 15 and Bradyrhizobium diazoefficiens CPAC 7: elite model strains for understanding symbiotic performance with soybean.</title>
        <authorList>
            <person name="Siqueira A.F."/>
            <person name="Ormeno-Orrillo E."/>
            <person name="Souza R.C."/>
            <person name="Rodrigues E.P."/>
            <person name="Almeida L.G."/>
            <person name="Barcellos F.G."/>
            <person name="Batista J.S."/>
            <person name="Nakatami A.S."/>
            <person name="Martinez-Romero E."/>
            <person name="Vasconcelos A.T."/>
            <person name="Hungria M."/>
        </authorList>
    </citation>
    <scope>NUCLEOTIDE SEQUENCE [LARGE SCALE GENOMIC DNA]</scope>
    <source>
        <strain evidence="1 2">SEMIA 5080</strain>
    </source>
</reference>
<accession>A0A837CJZ0</accession>
<dbReference type="Proteomes" id="UP000024900">
    <property type="component" value="Unassembled WGS sequence"/>
</dbReference>
<protein>
    <submittedName>
        <fullName evidence="1">Uncharacterized protein</fullName>
    </submittedName>
</protein>
<sequence length="73" mass="8324">MEAERFLYVWGLVRYEDGFGTTRTTKFCHRYNCANVENIHGEKEADAGGKGPVIGLKIRSEFARVHRYGNDAD</sequence>
<dbReference type="EMBL" id="ADOU02000004">
    <property type="protein sequence ID" value="KGJ69630.1"/>
    <property type="molecule type" value="Genomic_DNA"/>
</dbReference>